<accession>A0ABV0Y8Z5</accession>
<gene>
    <name evidence="2" type="ORF">AMECASPLE_001596</name>
</gene>
<reference evidence="2 3" key="1">
    <citation type="submission" date="2021-06" db="EMBL/GenBank/DDBJ databases">
        <authorList>
            <person name="Palmer J.M."/>
        </authorList>
    </citation>
    <scope>NUCLEOTIDE SEQUENCE [LARGE SCALE GENOMIC DNA]</scope>
    <source>
        <strain evidence="2 3">AS_MEX2019</strain>
        <tissue evidence="2">Muscle</tissue>
    </source>
</reference>
<proteinExistence type="predicted"/>
<evidence type="ECO:0000256" key="1">
    <source>
        <dbReference type="SAM" id="Phobius"/>
    </source>
</evidence>
<keyword evidence="1" id="KW-1133">Transmembrane helix</keyword>
<dbReference type="Proteomes" id="UP001469553">
    <property type="component" value="Unassembled WGS sequence"/>
</dbReference>
<protein>
    <submittedName>
        <fullName evidence="2">Uncharacterized protein</fullName>
    </submittedName>
</protein>
<comment type="caution">
    <text evidence="2">The sequence shown here is derived from an EMBL/GenBank/DDBJ whole genome shotgun (WGS) entry which is preliminary data.</text>
</comment>
<evidence type="ECO:0000313" key="2">
    <source>
        <dbReference type="EMBL" id="MEQ2290260.1"/>
    </source>
</evidence>
<keyword evidence="1" id="KW-0472">Membrane</keyword>
<feature type="transmembrane region" description="Helical" evidence="1">
    <location>
        <begin position="21"/>
        <end position="45"/>
    </location>
</feature>
<sequence length="174" mass="19567">MALYDYFLAHKSSLSIIKSCFIIFFQPILTMPLYHPFICLIILSHPTQSPNPSLRLYSSFTSSPSLYLTPLSSSSLFSTIFIPILLIPLYDSIPSHLSSLSFFMTMFHPSHPNHPSSEPLSIPLFILPLSSPLVFAIHLYYLPLSDPSTSSLFTSPSLPSIPLYNLFYLTYPSL</sequence>
<keyword evidence="3" id="KW-1185">Reference proteome</keyword>
<dbReference type="EMBL" id="JAHRIP010028268">
    <property type="protein sequence ID" value="MEQ2290260.1"/>
    <property type="molecule type" value="Genomic_DNA"/>
</dbReference>
<name>A0ABV0Y8Z5_9TELE</name>
<keyword evidence="1" id="KW-0812">Transmembrane</keyword>
<evidence type="ECO:0000313" key="3">
    <source>
        <dbReference type="Proteomes" id="UP001469553"/>
    </source>
</evidence>
<feature type="transmembrane region" description="Helical" evidence="1">
    <location>
        <begin position="65"/>
        <end position="86"/>
    </location>
</feature>
<organism evidence="2 3">
    <name type="scientific">Ameca splendens</name>
    <dbReference type="NCBI Taxonomy" id="208324"/>
    <lineage>
        <taxon>Eukaryota</taxon>
        <taxon>Metazoa</taxon>
        <taxon>Chordata</taxon>
        <taxon>Craniata</taxon>
        <taxon>Vertebrata</taxon>
        <taxon>Euteleostomi</taxon>
        <taxon>Actinopterygii</taxon>
        <taxon>Neopterygii</taxon>
        <taxon>Teleostei</taxon>
        <taxon>Neoteleostei</taxon>
        <taxon>Acanthomorphata</taxon>
        <taxon>Ovalentaria</taxon>
        <taxon>Atherinomorphae</taxon>
        <taxon>Cyprinodontiformes</taxon>
        <taxon>Goodeidae</taxon>
        <taxon>Ameca</taxon>
    </lineage>
</organism>
<feature type="transmembrane region" description="Helical" evidence="1">
    <location>
        <begin position="122"/>
        <end position="142"/>
    </location>
</feature>